<dbReference type="PANTHER" id="PTHR35794:SF2">
    <property type="entry name" value="CELL DIVISION PROTEIN DIVIVA"/>
    <property type="match status" value="1"/>
</dbReference>
<dbReference type="KEGG" id="lji:ELX58_01785"/>
<evidence type="ECO:0000313" key="8">
    <source>
        <dbReference type="Proteomes" id="UP000294321"/>
    </source>
</evidence>
<organism evidence="7 8">
    <name type="scientific">Acetilactobacillus jinshanensis</name>
    <dbReference type="NCBI Taxonomy" id="1720083"/>
    <lineage>
        <taxon>Bacteria</taxon>
        <taxon>Bacillati</taxon>
        <taxon>Bacillota</taxon>
        <taxon>Bacilli</taxon>
        <taxon>Lactobacillales</taxon>
        <taxon>Lactobacillaceae</taxon>
        <taxon>Acetilactobacillus</taxon>
    </lineage>
</organism>
<reference evidence="8" key="1">
    <citation type="submission" date="2018-12" db="EMBL/GenBank/DDBJ databases">
        <title>A new species of lactobacillus.</title>
        <authorList>
            <person name="Jian Y."/>
            <person name="Xin L."/>
            <person name="Hong Z.J."/>
            <person name="Ming L.Z."/>
            <person name="Hong X.Z."/>
        </authorList>
    </citation>
    <scope>NUCLEOTIDE SEQUENCE [LARGE SCALE GENOMIC DNA]</scope>
    <source>
        <strain evidence="8">HSLZ-75</strain>
    </source>
</reference>
<dbReference type="EMBL" id="CP034726">
    <property type="protein sequence ID" value="QBP17903.1"/>
    <property type="molecule type" value="Genomic_DNA"/>
</dbReference>
<keyword evidence="5" id="KW-0175">Coiled coil</keyword>
<evidence type="ECO:0000256" key="3">
    <source>
        <dbReference type="ARBA" id="ARBA00022490"/>
    </source>
</evidence>
<dbReference type="NCBIfam" id="TIGR03544">
    <property type="entry name" value="DivI1A_domain"/>
    <property type="match status" value="1"/>
</dbReference>
<dbReference type="InterPro" id="IPR007793">
    <property type="entry name" value="DivIVA_fam"/>
</dbReference>
<name>A0A4P6ZK29_9LACO</name>
<evidence type="ECO:0000256" key="1">
    <source>
        <dbReference type="ARBA" id="ARBA00004496"/>
    </source>
</evidence>
<evidence type="ECO:0000256" key="5">
    <source>
        <dbReference type="ARBA" id="ARBA00023054"/>
    </source>
</evidence>
<evidence type="ECO:0000256" key="2">
    <source>
        <dbReference type="ARBA" id="ARBA00009008"/>
    </source>
</evidence>
<dbReference type="PANTHER" id="PTHR35794">
    <property type="entry name" value="CELL DIVISION PROTEIN DIVIVA"/>
    <property type="match status" value="1"/>
</dbReference>
<gene>
    <name evidence="7" type="ORF">ELX58_01785</name>
</gene>
<protein>
    <submittedName>
        <fullName evidence="7">DivIVA domain-containing protein</fullName>
    </submittedName>
</protein>
<evidence type="ECO:0000256" key="4">
    <source>
        <dbReference type="ARBA" id="ARBA00022618"/>
    </source>
</evidence>
<dbReference type="AlphaFoldDB" id="A0A4P6ZK29"/>
<dbReference type="RefSeq" id="WP_133441448.1">
    <property type="nucleotide sequence ID" value="NZ_CP034726.1"/>
</dbReference>
<keyword evidence="4" id="KW-0132">Cell division</keyword>
<dbReference type="GO" id="GO:0051301">
    <property type="term" value="P:cell division"/>
    <property type="evidence" value="ECO:0007669"/>
    <property type="project" value="UniProtKB-KW"/>
</dbReference>
<dbReference type="OrthoDB" id="9815492at2"/>
<dbReference type="Pfam" id="PF05103">
    <property type="entry name" value="DivIVA"/>
    <property type="match status" value="1"/>
</dbReference>
<keyword evidence="3" id="KW-0963">Cytoplasm</keyword>
<comment type="subcellular location">
    <subcellularLocation>
        <location evidence="1">Cytoplasm</location>
    </subcellularLocation>
</comment>
<dbReference type="Gene3D" id="6.10.250.660">
    <property type="match status" value="1"/>
</dbReference>
<evidence type="ECO:0000256" key="6">
    <source>
        <dbReference type="ARBA" id="ARBA00023306"/>
    </source>
</evidence>
<keyword evidence="6" id="KW-0131">Cell cycle</keyword>
<comment type="similarity">
    <text evidence="2">Belongs to the DivIVA family.</text>
</comment>
<sequence>MALSPQDIHNKEFSVKMRGYNIDQVNDFLDQIVKDYQHTLIENNDLKKSLKSANSKVNYFNNLKNSLNQSILVAQEAANKVRAKSDRQAKVSNQKATKLANEVVDQAKKKADQIVQNSIHRADQLIAETTDLRKSTNDFRHKVQVMLKSQLALLDSKRWSTVLNSGHKAGFQKLSKDINHLNDQRTDKTAQGVVVYYPNGKYRNF</sequence>
<dbReference type="GO" id="GO:0005737">
    <property type="term" value="C:cytoplasm"/>
    <property type="evidence" value="ECO:0007669"/>
    <property type="project" value="UniProtKB-SubCell"/>
</dbReference>
<evidence type="ECO:0000313" key="7">
    <source>
        <dbReference type="EMBL" id="QBP17903.1"/>
    </source>
</evidence>
<proteinExistence type="inferred from homology"/>
<keyword evidence="8" id="KW-1185">Reference proteome</keyword>
<dbReference type="InterPro" id="IPR019933">
    <property type="entry name" value="DivIVA_domain"/>
</dbReference>
<accession>A0A4P6ZK29</accession>
<dbReference type="Proteomes" id="UP000294321">
    <property type="component" value="Chromosome"/>
</dbReference>